<dbReference type="Proteomes" id="UP001597459">
    <property type="component" value="Unassembled WGS sequence"/>
</dbReference>
<sequence>MRTTTVIILLLSIGIMSKGHLQEKADMDTSSLIDKSYIDLGAGFSRATSLAIKEQYVAAFIEKARKEKDTLYILGGFQLYTLAYKGEKAIQYADSIIHYTKEKPDSQYPAVAYLVKGIEYDKQGNFKKALDNFIMGNTYASRFFNVEVAYKCNYKIGVLKDRLGEYEEAISIHKHNAVFAEKHKKKIGKQSMILSTFGLAFSYKNLKKLDSAYYYNDLGLQSAREIKNEELVQHFLLNEGIINYWDRQYTVAREKISETLKYFEKENKQSDIGEAYYYLGKIQDQIGNKEQAIVYYKKVDTIFQKTKDLIPESREAYNYLTSYYRDQGDQEQQLVYLEKLIALDKALNSNQIYLSKKIIEKFDIPKMIAEKEELITKLESDKINLNYIVGALFLLFVLILGYFYQRQRMLKKKFNQILKEDTKQVEVIVPPSDKVTLEVPQEIAEHILKCLEEFEQKKGFLDKNITLSSLSKLFKTNSSYLSKTINFYRDKNFPTYLNDLRIEYALEKLKEDPSFRKYTIKAIAGEVGFKSAETFSKFFLKKNGMYPSYFIKQLSKMESS</sequence>
<keyword evidence="4" id="KW-0812">Transmembrane</keyword>
<keyword evidence="4" id="KW-1133">Transmembrane helix</keyword>
<keyword evidence="7" id="KW-1185">Reference proteome</keyword>
<dbReference type="SUPFAM" id="SSF46689">
    <property type="entry name" value="Homeodomain-like"/>
    <property type="match status" value="1"/>
</dbReference>
<dbReference type="PROSITE" id="PS01124">
    <property type="entry name" value="HTH_ARAC_FAMILY_2"/>
    <property type="match status" value="1"/>
</dbReference>
<evidence type="ECO:0000256" key="4">
    <source>
        <dbReference type="SAM" id="Phobius"/>
    </source>
</evidence>
<evidence type="ECO:0000256" key="1">
    <source>
        <dbReference type="ARBA" id="ARBA00023015"/>
    </source>
</evidence>
<dbReference type="EMBL" id="JBHULX010000001">
    <property type="protein sequence ID" value="MFD2589394.1"/>
    <property type="molecule type" value="Genomic_DNA"/>
</dbReference>
<organism evidence="6 7">
    <name type="scientific">Aquimarina hainanensis</name>
    <dbReference type="NCBI Taxonomy" id="1578017"/>
    <lineage>
        <taxon>Bacteria</taxon>
        <taxon>Pseudomonadati</taxon>
        <taxon>Bacteroidota</taxon>
        <taxon>Flavobacteriia</taxon>
        <taxon>Flavobacteriales</taxon>
        <taxon>Flavobacteriaceae</taxon>
        <taxon>Aquimarina</taxon>
    </lineage>
</organism>
<evidence type="ECO:0000313" key="7">
    <source>
        <dbReference type="Proteomes" id="UP001597459"/>
    </source>
</evidence>
<proteinExistence type="predicted"/>
<dbReference type="PANTHER" id="PTHR43280">
    <property type="entry name" value="ARAC-FAMILY TRANSCRIPTIONAL REGULATOR"/>
    <property type="match status" value="1"/>
</dbReference>
<keyword evidence="4" id="KW-0472">Membrane</keyword>
<dbReference type="Pfam" id="PF12833">
    <property type="entry name" value="HTH_18"/>
    <property type="match status" value="1"/>
</dbReference>
<dbReference type="SMART" id="SM00342">
    <property type="entry name" value="HTH_ARAC"/>
    <property type="match status" value="1"/>
</dbReference>
<dbReference type="RefSeq" id="WP_378258010.1">
    <property type="nucleotide sequence ID" value="NZ_JBHSJV010000001.1"/>
</dbReference>
<protein>
    <submittedName>
        <fullName evidence="6">Helix-turn-helix domain-containing protein</fullName>
    </submittedName>
</protein>
<keyword evidence="1" id="KW-0805">Transcription regulation</keyword>
<reference evidence="7" key="1">
    <citation type="journal article" date="2019" name="Int. J. Syst. Evol. Microbiol.">
        <title>The Global Catalogue of Microorganisms (GCM) 10K type strain sequencing project: providing services to taxonomists for standard genome sequencing and annotation.</title>
        <authorList>
            <consortium name="The Broad Institute Genomics Platform"/>
            <consortium name="The Broad Institute Genome Sequencing Center for Infectious Disease"/>
            <person name="Wu L."/>
            <person name="Ma J."/>
        </authorList>
    </citation>
    <scope>NUCLEOTIDE SEQUENCE [LARGE SCALE GENOMIC DNA]</scope>
    <source>
        <strain evidence="7">KCTC 42423</strain>
    </source>
</reference>
<evidence type="ECO:0000256" key="3">
    <source>
        <dbReference type="ARBA" id="ARBA00023163"/>
    </source>
</evidence>
<comment type="caution">
    <text evidence="6">The sequence shown here is derived from an EMBL/GenBank/DDBJ whole genome shotgun (WGS) entry which is preliminary data.</text>
</comment>
<evidence type="ECO:0000256" key="2">
    <source>
        <dbReference type="ARBA" id="ARBA00023125"/>
    </source>
</evidence>
<dbReference type="SUPFAM" id="SSF48452">
    <property type="entry name" value="TPR-like"/>
    <property type="match status" value="2"/>
</dbReference>
<dbReference type="InterPro" id="IPR009057">
    <property type="entry name" value="Homeodomain-like_sf"/>
</dbReference>
<dbReference type="SMART" id="SM00028">
    <property type="entry name" value="TPR"/>
    <property type="match status" value="4"/>
</dbReference>
<dbReference type="Gene3D" id="1.25.40.10">
    <property type="entry name" value="Tetratricopeptide repeat domain"/>
    <property type="match status" value="2"/>
</dbReference>
<accession>A0ABW5N2J4</accession>
<dbReference type="Gene3D" id="1.10.10.60">
    <property type="entry name" value="Homeodomain-like"/>
    <property type="match status" value="2"/>
</dbReference>
<dbReference type="Pfam" id="PF13181">
    <property type="entry name" value="TPR_8"/>
    <property type="match status" value="1"/>
</dbReference>
<dbReference type="PANTHER" id="PTHR43280:SF2">
    <property type="entry name" value="HTH-TYPE TRANSCRIPTIONAL REGULATOR EXSA"/>
    <property type="match status" value="1"/>
</dbReference>
<keyword evidence="3" id="KW-0804">Transcription</keyword>
<gene>
    <name evidence="6" type="ORF">ACFSTE_01035</name>
</gene>
<feature type="domain" description="HTH araC/xylS-type" evidence="5">
    <location>
        <begin position="445"/>
        <end position="553"/>
    </location>
</feature>
<dbReference type="InterPro" id="IPR011990">
    <property type="entry name" value="TPR-like_helical_dom_sf"/>
</dbReference>
<evidence type="ECO:0000313" key="6">
    <source>
        <dbReference type="EMBL" id="MFD2589394.1"/>
    </source>
</evidence>
<evidence type="ECO:0000259" key="5">
    <source>
        <dbReference type="PROSITE" id="PS01124"/>
    </source>
</evidence>
<dbReference type="InterPro" id="IPR018060">
    <property type="entry name" value="HTH_AraC"/>
</dbReference>
<keyword evidence="2" id="KW-0238">DNA-binding</keyword>
<dbReference type="InterPro" id="IPR019734">
    <property type="entry name" value="TPR_rpt"/>
</dbReference>
<name>A0ABW5N2J4_9FLAO</name>
<feature type="transmembrane region" description="Helical" evidence="4">
    <location>
        <begin position="385"/>
        <end position="404"/>
    </location>
</feature>